<dbReference type="GO" id="GO:0006508">
    <property type="term" value="P:proteolysis"/>
    <property type="evidence" value="ECO:0007669"/>
    <property type="project" value="UniProtKB-KW"/>
</dbReference>
<evidence type="ECO:0000259" key="12">
    <source>
        <dbReference type="Pfam" id="PF02225"/>
    </source>
</evidence>
<dbReference type="SUPFAM" id="SSF53187">
    <property type="entry name" value="Zn-dependent exopeptidases"/>
    <property type="match status" value="1"/>
</dbReference>
<comment type="subcellular location">
    <subcellularLocation>
        <location evidence="2">Secreted</location>
    </subcellularLocation>
</comment>
<dbReference type="Gene3D" id="3.40.630.10">
    <property type="entry name" value="Zn peptidases"/>
    <property type="match status" value="1"/>
</dbReference>
<dbReference type="Pfam" id="PF02225">
    <property type="entry name" value="PA"/>
    <property type="match status" value="1"/>
</dbReference>
<dbReference type="GO" id="GO:0005576">
    <property type="term" value="C:extracellular region"/>
    <property type="evidence" value="ECO:0007669"/>
    <property type="project" value="UniProtKB-SubCell"/>
</dbReference>
<name>A0A6A6FRL0_9PEZI</name>
<keyword evidence="10" id="KW-0325">Glycoprotein</keyword>
<evidence type="ECO:0000256" key="9">
    <source>
        <dbReference type="ARBA" id="ARBA00022833"/>
    </source>
</evidence>
<gene>
    <name evidence="14" type="ORF">CERZMDRAFT_109829</name>
</gene>
<keyword evidence="7" id="KW-0732">Signal</keyword>
<organism evidence="14 15">
    <name type="scientific">Cercospora zeae-maydis SCOH1-5</name>
    <dbReference type="NCBI Taxonomy" id="717836"/>
    <lineage>
        <taxon>Eukaryota</taxon>
        <taxon>Fungi</taxon>
        <taxon>Dikarya</taxon>
        <taxon>Ascomycota</taxon>
        <taxon>Pezizomycotina</taxon>
        <taxon>Dothideomycetes</taxon>
        <taxon>Dothideomycetidae</taxon>
        <taxon>Mycosphaerellales</taxon>
        <taxon>Mycosphaerellaceae</taxon>
        <taxon>Cercospora</taxon>
    </lineage>
</organism>
<evidence type="ECO:0000256" key="6">
    <source>
        <dbReference type="ARBA" id="ARBA00022723"/>
    </source>
</evidence>
<evidence type="ECO:0000256" key="5">
    <source>
        <dbReference type="ARBA" id="ARBA00022670"/>
    </source>
</evidence>
<dbReference type="InterPro" id="IPR046450">
    <property type="entry name" value="PA_dom_sf"/>
</dbReference>
<keyword evidence="6 11" id="KW-0479">Metal-binding</keyword>
<dbReference type="PANTHER" id="PTHR12147">
    <property type="entry name" value="METALLOPEPTIDASE M28 FAMILY MEMBER"/>
    <property type="match status" value="1"/>
</dbReference>
<sequence>MDSKALEDAIKEEALLQKAHELQDAAYKSPMRHRVYGTPGHENTLQLIEKYLKTVEEHYTFERQELELSASYHSEVNGTFSVADKRYDIAFHQYGTIGANTDYVVTGHVVPVASFGCDPSDFPPAVANNIALIHRGECAYEEKLRVATAPHIRADAVIIVNNSTEPLGKAAELTLAGFPLWGPEPLGVISQADGEALAVMAANTPLEGVLEIQERQQKKKTYNLIAQTKQGDQDNVLFVGAHSDSVFAGPGINNNGSGLIAILETALHLPKYAVNHAVRFAFWSAEEMGLIGSRFYLQNLHASEKDKIRLYLYDGHGLPHMDAKFDGTSDYEVFMRECIPSGGILTGAGAIMTKEEATKFGGQAEVAYDENYHGFGDTVENLNRTAFVTNAKAIAAGVAHFSTTLDSIPPRFPGCRSAPETSED</sequence>
<dbReference type="Pfam" id="PF04389">
    <property type="entry name" value="Peptidase_M28"/>
    <property type="match status" value="1"/>
</dbReference>
<dbReference type="Proteomes" id="UP000799539">
    <property type="component" value="Unassembled WGS sequence"/>
</dbReference>
<dbReference type="EC" id="3.4.-.-" evidence="11"/>
<dbReference type="SUPFAM" id="SSF52025">
    <property type="entry name" value="PA domain"/>
    <property type="match status" value="1"/>
</dbReference>
<comment type="similarity">
    <text evidence="3">Belongs to the peptidase M28 family. M28B subfamily.</text>
</comment>
<evidence type="ECO:0000256" key="1">
    <source>
        <dbReference type="ARBA" id="ARBA00001947"/>
    </source>
</evidence>
<dbReference type="PANTHER" id="PTHR12147:SF26">
    <property type="entry name" value="PEPTIDASE M28 DOMAIN-CONTAINING PROTEIN"/>
    <property type="match status" value="1"/>
</dbReference>
<dbReference type="InterPro" id="IPR045175">
    <property type="entry name" value="M28_fam"/>
</dbReference>
<dbReference type="AlphaFoldDB" id="A0A6A6FRL0"/>
<dbReference type="InterPro" id="IPR007484">
    <property type="entry name" value="Peptidase_M28"/>
</dbReference>
<feature type="domain" description="PA" evidence="12">
    <location>
        <begin position="105"/>
        <end position="197"/>
    </location>
</feature>
<keyword evidence="5 11" id="KW-0645">Protease</keyword>
<dbReference type="Gene3D" id="3.50.30.30">
    <property type="match status" value="1"/>
</dbReference>
<evidence type="ECO:0000256" key="11">
    <source>
        <dbReference type="RuleBase" id="RU361240"/>
    </source>
</evidence>
<evidence type="ECO:0000256" key="2">
    <source>
        <dbReference type="ARBA" id="ARBA00004613"/>
    </source>
</evidence>
<dbReference type="InterPro" id="IPR003137">
    <property type="entry name" value="PA_domain"/>
</dbReference>
<evidence type="ECO:0000256" key="3">
    <source>
        <dbReference type="ARBA" id="ARBA00005634"/>
    </source>
</evidence>
<feature type="domain" description="Peptidase M28" evidence="13">
    <location>
        <begin position="223"/>
        <end position="312"/>
    </location>
</feature>
<keyword evidence="9 11" id="KW-0862">Zinc</keyword>
<proteinExistence type="inferred from homology"/>
<dbReference type="GO" id="GO:0008235">
    <property type="term" value="F:metalloexopeptidase activity"/>
    <property type="evidence" value="ECO:0007669"/>
    <property type="project" value="InterPro"/>
</dbReference>
<evidence type="ECO:0000256" key="4">
    <source>
        <dbReference type="ARBA" id="ARBA00022525"/>
    </source>
</evidence>
<keyword evidence="4" id="KW-0964">Secreted</keyword>
<dbReference type="EMBL" id="ML992665">
    <property type="protein sequence ID" value="KAF2216029.1"/>
    <property type="molecule type" value="Genomic_DNA"/>
</dbReference>
<keyword evidence="8 11" id="KW-0378">Hydrolase</keyword>
<evidence type="ECO:0000256" key="7">
    <source>
        <dbReference type="ARBA" id="ARBA00022729"/>
    </source>
</evidence>
<protein>
    <recommendedName>
        <fullName evidence="11">Peptide hydrolase</fullName>
        <ecNumber evidence="11">3.4.-.-</ecNumber>
    </recommendedName>
</protein>
<comment type="cofactor">
    <cofactor evidence="1">
        <name>Zn(2+)</name>
        <dbReference type="ChEBI" id="CHEBI:29105"/>
    </cofactor>
</comment>
<accession>A0A6A6FRL0</accession>
<keyword evidence="15" id="KW-1185">Reference proteome</keyword>
<dbReference type="OrthoDB" id="10013407at2759"/>
<evidence type="ECO:0000256" key="10">
    <source>
        <dbReference type="ARBA" id="ARBA00023180"/>
    </source>
</evidence>
<reference evidence="14" key="1">
    <citation type="journal article" date="2020" name="Stud. Mycol.">
        <title>101 Dothideomycetes genomes: a test case for predicting lifestyles and emergence of pathogens.</title>
        <authorList>
            <person name="Haridas S."/>
            <person name="Albert R."/>
            <person name="Binder M."/>
            <person name="Bloem J."/>
            <person name="Labutti K."/>
            <person name="Salamov A."/>
            <person name="Andreopoulos B."/>
            <person name="Baker S."/>
            <person name="Barry K."/>
            <person name="Bills G."/>
            <person name="Bluhm B."/>
            <person name="Cannon C."/>
            <person name="Castanera R."/>
            <person name="Culley D."/>
            <person name="Daum C."/>
            <person name="Ezra D."/>
            <person name="Gonzalez J."/>
            <person name="Henrissat B."/>
            <person name="Kuo A."/>
            <person name="Liang C."/>
            <person name="Lipzen A."/>
            <person name="Lutzoni F."/>
            <person name="Magnuson J."/>
            <person name="Mondo S."/>
            <person name="Nolan M."/>
            <person name="Ohm R."/>
            <person name="Pangilinan J."/>
            <person name="Park H.-J."/>
            <person name="Ramirez L."/>
            <person name="Alfaro M."/>
            <person name="Sun H."/>
            <person name="Tritt A."/>
            <person name="Yoshinaga Y."/>
            <person name="Zwiers L.-H."/>
            <person name="Turgeon B."/>
            <person name="Goodwin S."/>
            <person name="Spatafora J."/>
            <person name="Crous P."/>
            <person name="Grigoriev I."/>
        </authorList>
    </citation>
    <scope>NUCLEOTIDE SEQUENCE</scope>
    <source>
        <strain evidence="14">SCOH1-5</strain>
    </source>
</reference>
<evidence type="ECO:0000256" key="8">
    <source>
        <dbReference type="ARBA" id="ARBA00022801"/>
    </source>
</evidence>
<dbReference type="GO" id="GO:0046872">
    <property type="term" value="F:metal ion binding"/>
    <property type="evidence" value="ECO:0007669"/>
    <property type="project" value="UniProtKB-KW"/>
</dbReference>
<evidence type="ECO:0000259" key="13">
    <source>
        <dbReference type="Pfam" id="PF04389"/>
    </source>
</evidence>
<evidence type="ECO:0000313" key="14">
    <source>
        <dbReference type="EMBL" id="KAF2216029.1"/>
    </source>
</evidence>
<evidence type="ECO:0000313" key="15">
    <source>
        <dbReference type="Proteomes" id="UP000799539"/>
    </source>
</evidence>